<evidence type="ECO:0000256" key="2">
    <source>
        <dbReference type="ARBA" id="ARBA00022692"/>
    </source>
</evidence>
<dbReference type="OrthoDB" id="5376138at2759"/>
<dbReference type="InterPro" id="IPR020846">
    <property type="entry name" value="MFS_dom"/>
</dbReference>
<feature type="transmembrane region" description="Helical" evidence="5">
    <location>
        <begin position="47"/>
        <end position="69"/>
    </location>
</feature>
<feature type="transmembrane region" description="Helical" evidence="5">
    <location>
        <begin position="106"/>
        <end position="128"/>
    </location>
</feature>
<dbReference type="Pfam" id="PF07690">
    <property type="entry name" value="MFS_1"/>
    <property type="match status" value="1"/>
</dbReference>
<evidence type="ECO:0000256" key="3">
    <source>
        <dbReference type="ARBA" id="ARBA00022989"/>
    </source>
</evidence>
<evidence type="ECO:0000256" key="5">
    <source>
        <dbReference type="SAM" id="Phobius"/>
    </source>
</evidence>
<dbReference type="GO" id="GO:0022857">
    <property type="term" value="F:transmembrane transporter activity"/>
    <property type="evidence" value="ECO:0007669"/>
    <property type="project" value="InterPro"/>
</dbReference>
<feature type="transmembrane region" description="Helical" evidence="5">
    <location>
        <begin position="347"/>
        <end position="374"/>
    </location>
</feature>
<feature type="domain" description="Major facilitator superfamily (MFS) profile" evidence="6">
    <location>
        <begin position="1"/>
        <end position="441"/>
    </location>
</feature>
<dbReference type="InParanoid" id="A0A1B7N842"/>
<accession>A0A1B7N842</accession>
<dbReference type="InterPro" id="IPR011701">
    <property type="entry name" value="MFS"/>
</dbReference>
<reference evidence="7 8" key="1">
    <citation type="submission" date="2016-06" db="EMBL/GenBank/DDBJ databases">
        <title>Comparative genomics of the ectomycorrhizal sister species Rhizopogon vinicolor and Rhizopogon vesiculosus (Basidiomycota: Boletales) reveals a divergence of the mating type B locus.</title>
        <authorList>
            <consortium name="DOE Joint Genome Institute"/>
            <person name="Mujic A.B."/>
            <person name="Kuo A."/>
            <person name="Tritt A."/>
            <person name="Lipzen A."/>
            <person name="Chen C."/>
            <person name="Johnson J."/>
            <person name="Sharma A."/>
            <person name="Barry K."/>
            <person name="Grigoriev I.V."/>
            <person name="Spatafora J.W."/>
        </authorList>
    </citation>
    <scope>NUCLEOTIDE SEQUENCE [LARGE SCALE GENOMIC DNA]</scope>
    <source>
        <strain evidence="7 8">AM-OR11-026</strain>
    </source>
</reference>
<evidence type="ECO:0000256" key="4">
    <source>
        <dbReference type="ARBA" id="ARBA00023136"/>
    </source>
</evidence>
<evidence type="ECO:0000256" key="1">
    <source>
        <dbReference type="ARBA" id="ARBA00004141"/>
    </source>
</evidence>
<dbReference type="InterPro" id="IPR036259">
    <property type="entry name" value="MFS_trans_sf"/>
</dbReference>
<dbReference type="Proteomes" id="UP000092154">
    <property type="component" value="Unassembled WGS sequence"/>
</dbReference>
<feature type="transmembrane region" description="Helical" evidence="5">
    <location>
        <begin position="381"/>
        <end position="403"/>
    </location>
</feature>
<comment type="subcellular location">
    <subcellularLocation>
        <location evidence="1">Membrane</location>
        <topology evidence="1">Multi-pass membrane protein</topology>
    </subcellularLocation>
</comment>
<dbReference type="PROSITE" id="PS50850">
    <property type="entry name" value="MFS"/>
    <property type="match status" value="1"/>
</dbReference>
<gene>
    <name evidence="7" type="ORF">K503DRAFT_551569</name>
</gene>
<feature type="transmembrane region" description="Helical" evidence="5">
    <location>
        <begin position="322"/>
        <end position="341"/>
    </location>
</feature>
<sequence>MRNPVNFSPTRKWVMTITACAFAGIYGAAGSSYVMGYSSMIRDLDCTLFQATIGLSMYALGVGLAPLVTSSLSEEFGRLRFYIGSSFLFMLTEVMIALSPSVETVIVARLLGGVFASTGSTIVAGTVADIWMPHERGLPMSIFSLTILSSMGLGPTVAAWIEANPSLGWRWIQWVHVIVTGVYFISVCLFMEETRSAVILIGIARKVRKDTGDNRYCARAEEHKSSITSMIRFSCTRPLQFLLTESTVQSFSLWVGFVWGVLYILLDSISGEFKQVYGFGVGETGTVYITMIIGSLIGFLANMYQERLYQRRFQHKGQEARLYTACAASVLFPTGMIVVSLTARADILWIVPLIGLTLFWASVFVIYQSVFVYLADCYGPYASSALAGQSLCRNILATIFPLFTTRMFDVMTYKWADMLVAMIAVAMIPIPYVLFFCGSRIRQRSPFSQKIEEDHKSADLENSQGHISTLCAA</sequence>
<feature type="transmembrane region" description="Helical" evidence="5">
    <location>
        <begin position="415"/>
        <end position="437"/>
    </location>
</feature>
<dbReference type="GO" id="GO:0005886">
    <property type="term" value="C:plasma membrane"/>
    <property type="evidence" value="ECO:0007669"/>
    <property type="project" value="TreeGrafter"/>
</dbReference>
<evidence type="ECO:0000313" key="7">
    <source>
        <dbReference type="EMBL" id="OAX41055.1"/>
    </source>
</evidence>
<keyword evidence="4 5" id="KW-0472">Membrane</keyword>
<dbReference type="Gene3D" id="1.20.1250.20">
    <property type="entry name" value="MFS general substrate transporter like domains"/>
    <property type="match status" value="1"/>
</dbReference>
<organism evidence="7 8">
    <name type="scientific">Rhizopogon vinicolor AM-OR11-026</name>
    <dbReference type="NCBI Taxonomy" id="1314800"/>
    <lineage>
        <taxon>Eukaryota</taxon>
        <taxon>Fungi</taxon>
        <taxon>Dikarya</taxon>
        <taxon>Basidiomycota</taxon>
        <taxon>Agaricomycotina</taxon>
        <taxon>Agaricomycetes</taxon>
        <taxon>Agaricomycetidae</taxon>
        <taxon>Boletales</taxon>
        <taxon>Suillineae</taxon>
        <taxon>Rhizopogonaceae</taxon>
        <taxon>Rhizopogon</taxon>
    </lineage>
</organism>
<protein>
    <submittedName>
        <fullName evidence="7">MFS general substrate transporter</fullName>
    </submittedName>
</protein>
<feature type="transmembrane region" description="Helical" evidence="5">
    <location>
        <begin position="140"/>
        <end position="161"/>
    </location>
</feature>
<feature type="transmembrane region" description="Helical" evidence="5">
    <location>
        <begin position="173"/>
        <end position="191"/>
    </location>
</feature>
<dbReference type="SUPFAM" id="SSF103473">
    <property type="entry name" value="MFS general substrate transporter"/>
    <property type="match status" value="1"/>
</dbReference>
<dbReference type="FunFam" id="1.20.1250.20:FF:000082">
    <property type="entry name" value="MFS multidrug transporter, putative"/>
    <property type="match status" value="1"/>
</dbReference>
<dbReference type="PANTHER" id="PTHR23502">
    <property type="entry name" value="MAJOR FACILITATOR SUPERFAMILY"/>
    <property type="match status" value="1"/>
</dbReference>
<feature type="transmembrane region" description="Helical" evidence="5">
    <location>
        <begin position="285"/>
        <end position="301"/>
    </location>
</feature>
<dbReference type="STRING" id="1314800.A0A1B7N842"/>
<feature type="transmembrane region" description="Helical" evidence="5">
    <location>
        <begin position="241"/>
        <end position="265"/>
    </location>
</feature>
<feature type="transmembrane region" description="Helical" evidence="5">
    <location>
        <begin position="12"/>
        <end position="35"/>
    </location>
</feature>
<evidence type="ECO:0000313" key="8">
    <source>
        <dbReference type="Proteomes" id="UP000092154"/>
    </source>
</evidence>
<feature type="transmembrane region" description="Helical" evidence="5">
    <location>
        <begin position="81"/>
        <end position="100"/>
    </location>
</feature>
<keyword evidence="3 5" id="KW-1133">Transmembrane helix</keyword>
<proteinExistence type="predicted"/>
<dbReference type="AlphaFoldDB" id="A0A1B7N842"/>
<name>A0A1B7N842_9AGAM</name>
<keyword evidence="8" id="KW-1185">Reference proteome</keyword>
<keyword evidence="2 5" id="KW-0812">Transmembrane</keyword>
<dbReference type="PANTHER" id="PTHR23502:SF134">
    <property type="entry name" value="MAJOR FACILITATOR SUPERFAMILY (MFS) PROFILE DOMAIN-CONTAINING PROTEIN-RELATED"/>
    <property type="match status" value="1"/>
</dbReference>
<evidence type="ECO:0000259" key="6">
    <source>
        <dbReference type="PROSITE" id="PS50850"/>
    </source>
</evidence>
<dbReference type="EMBL" id="KV448192">
    <property type="protein sequence ID" value="OAX41055.1"/>
    <property type="molecule type" value="Genomic_DNA"/>
</dbReference>